<dbReference type="AlphaFoldDB" id="A0A382V761"/>
<evidence type="ECO:0000313" key="1">
    <source>
        <dbReference type="EMBL" id="SVD42406.1"/>
    </source>
</evidence>
<dbReference type="Gene3D" id="3.20.20.140">
    <property type="entry name" value="Metal-dependent hydrolases"/>
    <property type="match status" value="1"/>
</dbReference>
<dbReference type="Gene3D" id="2.30.40.10">
    <property type="entry name" value="Urease, subunit C, domain 1"/>
    <property type="match status" value="1"/>
</dbReference>
<feature type="non-terminal residue" evidence="1">
    <location>
        <position position="233"/>
    </location>
</feature>
<proteinExistence type="predicted"/>
<organism evidence="1">
    <name type="scientific">marine metagenome</name>
    <dbReference type="NCBI Taxonomy" id="408172"/>
    <lineage>
        <taxon>unclassified sequences</taxon>
        <taxon>metagenomes</taxon>
        <taxon>ecological metagenomes</taxon>
    </lineage>
</organism>
<protein>
    <recommendedName>
        <fullName evidence="2">Amidohydrolase-related domain-containing protein</fullName>
    </recommendedName>
</protein>
<name>A0A382V761_9ZZZZ</name>
<reference evidence="1" key="1">
    <citation type="submission" date="2018-05" db="EMBL/GenBank/DDBJ databases">
        <authorList>
            <person name="Lanie J.A."/>
            <person name="Ng W.-L."/>
            <person name="Kazmierczak K.M."/>
            <person name="Andrzejewski T.M."/>
            <person name="Davidsen T.M."/>
            <person name="Wayne K.J."/>
            <person name="Tettelin H."/>
            <person name="Glass J.I."/>
            <person name="Rusch D."/>
            <person name="Podicherti R."/>
            <person name="Tsui H.-C.T."/>
            <person name="Winkler M.E."/>
        </authorList>
    </citation>
    <scope>NUCLEOTIDE SEQUENCE</scope>
</reference>
<sequence>MNLITLALLSTLTSTPTVIENAHLYVGDGTVLPRTSVMIEGSTIRALGKFKVPKNAKRVDASGKILTPGFIESLSQLGLTEVSAVESTNDYAMDGDITPAFRAIEGFNPHSTRIPAIREAGITHAIISPRGGLIAGQAHLASMQSTLIGQLRVTRPLALFGSFSPGAAESIGGSRGAMWLTLRRLFADVRYYDRNEARIVRGESRDLIAGPMQLNALRPVLKKKIPLVVRVDR</sequence>
<gene>
    <name evidence="1" type="ORF">METZ01_LOCUS395260</name>
</gene>
<evidence type="ECO:0008006" key="2">
    <source>
        <dbReference type="Google" id="ProtNLM"/>
    </source>
</evidence>
<dbReference type="GO" id="GO:0016810">
    <property type="term" value="F:hydrolase activity, acting on carbon-nitrogen (but not peptide) bonds"/>
    <property type="evidence" value="ECO:0007669"/>
    <property type="project" value="InterPro"/>
</dbReference>
<dbReference type="SUPFAM" id="SSF51338">
    <property type="entry name" value="Composite domain of metallo-dependent hydrolases"/>
    <property type="match status" value="1"/>
</dbReference>
<dbReference type="InterPro" id="IPR011059">
    <property type="entry name" value="Metal-dep_hydrolase_composite"/>
</dbReference>
<accession>A0A382V761</accession>
<dbReference type="EMBL" id="UINC01149751">
    <property type="protein sequence ID" value="SVD42406.1"/>
    <property type="molecule type" value="Genomic_DNA"/>
</dbReference>